<dbReference type="EMBL" id="CASHSV030000109">
    <property type="protein sequence ID" value="CAJ2647457.1"/>
    <property type="molecule type" value="Genomic_DNA"/>
</dbReference>
<comment type="caution">
    <text evidence="1">The sequence shown here is derived from an EMBL/GenBank/DDBJ whole genome shotgun (WGS) entry which is preliminary data.</text>
</comment>
<accession>A0ACB0JT02</accession>
<protein>
    <submittedName>
        <fullName evidence="1">Uncharacterized protein</fullName>
    </submittedName>
</protein>
<evidence type="ECO:0000313" key="1">
    <source>
        <dbReference type="EMBL" id="CAJ2647457.1"/>
    </source>
</evidence>
<dbReference type="Proteomes" id="UP001177021">
    <property type="component" value="Unassembled WGS sequence"/>
</dbReference>
<keyword evidence="2" id="KW-1185">Reference proteome</keyword>
<sequence>MMSLRFIFVYLLSGFNNFVESLYYCFLLANIAKAECSLNVGLSPTIGLSGNMSFDMFYAMANLIVKNNAIKVIGA</sequence>
<gene>
    <name evidence="1" type="ORF">MILVUS5_LOCUS15978</name>
</gene>
<evidence type="ECO:0000313" key="2">
    <source>
        <dbReference type="Proteomes" id="UP001177021"/>
    </source>
</evidence>
<organism evidence="1 2">
    <name type="scientific">Trifolium pratense</name>
    <name type="common">Red clover</name>
    <dbReference type="NCBI Taxonomy" id="57577"/>
    <lineage>
        <taxon>Eukaryota</taxon>
        <taxon>Viridiplantae</taxon>
        <taxon>Streptophyta</taxon>
        <taxon>Embryophyta</taxon>
        <taxon>Tracheophyta</taxon>
        <taxon>Spermatophyta</taxon>
        <taxon>Magnoliopsida</taxon>
        <taxon>eudicotyledons</taxon>
        <taxon>Gunneridae</taxon>
        <taxon>Pentapetalae</taxon>
        <taxon>rosids</taxon>
        <taxon>fabids</taxon>
        <taxon>Fabales</taxon>
        <taxon>Fabaceae</taxon>
        <taxon>Papilionoideae</taxon>
        <taxon>50 kb inversion clade</taxon>
        <taxon>NPAAA clade</taxon>
        <taxon>Hologalegina</taxon>
        <taxon>IRL clade</taxon>
        <taxon>Trifolieae</taxon>
        <taxon>Trifolium</taxon>
    </lineage>
</organism>
<name>A0ACB0JT02_TRIPR</name>
<proteinExistence type="predicted"/>
<reference evidence="1" key="1">
    <citation type="submission" date="2023-10" db="EMBL/GenBank/DDBJ databases">
        <authorList>
            <person name="Rodriguez Cubillos JULIANA M."/>
            <person name="De Vega J."/>
        </authorList>
    </citation>
    <scope>NUCLEOTIDE SEQUENCE</scope>
</reference>